<dbReference type="GO" id="GO:0043122">
    <property type="term" value="P:regulation of canonical NF-kappaB signal transduction"/>
    <property type="evidence" value="ECO:0007669"/>
    <property type="project" value="TreeGrafter"/>
</dbReference>
<keyword evidence="8" id="KW-0472">Membrane</keyword>
<evidence type="ECO:0000256" key="7">
    <source>
        <dbReference type="PROSITE-ProRule" id="PRU00207"/>
    </source>
</evidence>
<dbReference type="GO" id="GO:0031625">
    <property type="term" value="F:ubiquitin protein ligase binding"/>
    <property type="evidence" value="ECO:0007669"/>
    <property type="project" value="TreeGrafter"/>
</dbReference>
<dbReference type="Proteomes" id="UP000242188">
    <property type="component" value="Unassembled WGS sequence"/>
</dbReference>
<keyword evidence="4" id="KW-0677">Repeat</keyword>
<accession>A0A210Q6E0</accession>
<feature type="domain" description="TRAF-type" evidence="11">
    <location>
        <begin position="235"/>
        <end position="292"/>
    </location>
</feature>
<dbReference type="EMBL" id="NEDP02004827">
    <property type="protein sequence ID" value="OWF44304.1"/>
    <property type="molecule type" value="Genomic_DNA"/>
</dbReference>
<evidence type="ECO:0000256" key="6">
    <source>
        <dbReference type="ARBA" id="ARBA00022833"/>
    </source>
</evidence>
<dbReference type="FunFam" id="3.30.40.10:FF:000121">
    <property type="entry name" value="TNF receptor-associated factor"/>
    <property type="match status" value="1"/>
</dbReference>
<dbReference type="PROSITE" id="PS50089">
    <property type="entry name" value="ZF_RING_2"/>
    <property type="match status" value="1"/>
</dbReference>
<proteinExistence type="predicted"/>
<evidence type="ECO:0000256" key="1">
    <source>
        <dbReference type="ARBA" id="ARBA00004496"/>
    </source>
</evidence>
<sequence>MVGASRRPADRRRVYIYIYYLWWCTMPGYTWTFVDRPRRKCICPLCRLPVREAVRVSSCGHTFCDICLQEFLSAGVFKCPEDDKPLDYAQIYPDDDLTSEVMNSLIRCRYNKDGCRWVGKLHNLQSHLDQCCYDNIACPNKCPALLSRLSLEDHLEYSCPNRLVVCEFCSQQLPGDTYERTHSGQCPCEVMWCENKCGARLERRFLNNHMRNECHKRTVECSYCKRDFVQETLQTHQYQCPRYPVTCPNRCDPTKIAREDLDVHVQALCPSATVSCAFKKAGCSHKCPRFSMDKHVEENMKHHLQLMCDLSQRQQEEITQLCDALYSLSHVTDGTFIWRITNYKQKFLESVYKSVEIVSEPFYTSRYGYKMVASVFLNGNGAGEGKNLSVYIKILPGDYDNILDWPFSLPISFSLFDQCSSPDKRSNICESFTPDPTWKHFQKPLKDADKDTLGFGYPKFVSHDVLKSRDYIKDDCIVIKVKVDNNKFICP</sequence>
<evidence type="ECO:0000256" key="5">
    <source>
        <dbReference type="ARBA" id="ARBA00022771"/>
    </source>
</evidence>
<dbReference type="SMART" id="SM00061">
    <property type="entry name" value="MATH"/>
    <property type="match status" value="1"/>
</dbReference>
<keyword evidence="3 7" id="KW-0479">Metal-binding</keyword>
<dbReference type="GO" id="GO:0042981">
    <property type="term" value="P:regulation of apoptotic process"/>
    <property type="evidence" value="ECO:0007669"/>
    <property type="project" value="InterPro"/>
</dbReference>
<dbReference type="Pfam" id="PF13923">
    <property type="entry name" value="zf-C3HC4_2"/>
    <property type="match status" value="1"/>
</dbReference>
<keyword evidence="5 7" id="KW-0863">Zinc-finger</keyword>
<dbReference type="PROSITE" id="PS50145">
    <property type="entry name" value="ZF_TRAF"/>
    <property type="match status" value="3"/>
</dbReference>
<dbReference type="PANTHER" id="PTHR10131">
    <property type="entry name" value="TNF RECEPTOR ASSOCIATED FACTOR"/>
    <property type="match status" value="1"/>
</dbReference>
<dbReference type="PROSITE" id="PS00518">
    <property type="entry name" value="ZF_RING_1"/>
    <property type="match status" value="1"/>
</dbReference>
<evidence type="ECO:0000256" key="3">
    <source>
        <dbReference type="ARBA" id="ARBA00022723"/>
    </source>
</evidence>
<dbReference type="OrthoDB" id="5574452at2759"/>
<dbReference type="InterPro" id="IPR013083">
    <property type="entry name" value="Znf_RING/FYVE/PHD"/>
</dbReference>
<dbReference type="InterPro" id="IPR017907">
    <property type="entry name" value="Znf_RING_CS"/>
</dbReference>
<feature type="zinc finger region" description="TRAF-type" evidence="7">
    <location>
        <begin position="126"/>
        <end position="179"/>
    </location>
</feature>
<evidence type="ECO:0000259" key="11">
    <source>
        <dbReference type="PROSITE" id="PS50145"/>
    </source>
</evidence>
<dbReference type="PANTHER" id="PTHR10131:SF94">
    <property type="entry name" value="TNF RECEPTOR-ASSOCIATED FACTOR 4"/>
    <property type="match status" value="1"/>
</dbReference>
<dbReference type="SUPFAM" id="SSF57850">
    <property type="entry name" value="RING/U-box"/>
    <property type="match status" value="1"/>
</dbReference>
<comment type="caution">
    <text evidence="12">The sequence shown here is derived from an EMBL/GenBank/DDBJ whole genome shotgun (WGS) entry which is preliminary data.</text>
</comment>
<dbReference type="GO" id="GO:0005164">
    <property type="term" value="F:tumor necrosis factor receptor binding"/>
    <property type="evidence" value="ECO:0007669"/>
    <property type="project" value="TreeGrafter"/>
</dbReference>
<dbReference type="PIRSF" id="PIRSF015614">
    <property type="entry name" value="TRAF"/>
    <property type="match status" value="1"/>
</dbReference>
<evidence type="ECO:0000256" key="2">
    <source>
        <dbReference type="ARBA" id="ARBA00022490"/>
    </source>
</evidence>
<keyword evidence="8" id="KW-1133">Transmembrane helix</keyword>
<dbReference type="InterPro" id="IPR001293">
    <property type="entry name" value="Znf_TRAF"/>
</dbReference>
<evidence type="ECO:0000256" key="8">
    <source>
        <dbReference type="SAM" id="Phobius"/>
    </source>
</evidence>
<keyword evidence="12" id="KW-0675">Receptor</keyword>
<dbReference type="InterPro" id="IPR049342">
    <property type="entry name" value="TRAF1-6_MATH_dom"/>
</dbReference>
<dbReference type="SMR" id="A0A210Q6E0"/>
<reference evidence="12 13" key="1">
    <citation type="journal article" date="2017" name="Nat. Ecol. Evol.">
        <title>Scallop genome provides insights into evolution of bilaterian karyotype and development.</title>
        <authorList>
            <person name="Wang S."/>
            <person name="Zhang J."/>
            <person name="Jiao W."/>
            <person name="Li J."/>
            <person name="Xun X."/>
            <person name="Sun Y."/>
            <person name="Guo X."/>
            <person name="Huan P."/>
            <person name="Dong B."/>
            <person name="Zhang L."/>
            <person name="Hu X."/>
            <person name="Sun X."/>
            <person name="Wang J."/>
            <person name="Zhao C."/>
            <person name="Wang Y."/>
            <person name="Wang D."/>
            <person name="Huang X."/>
            <person name="Wang R."/>
            <person name="Lv J."/>
            <person name="Li Y."/>
            <person name="Zhang Z."/>
            <person name="Liu B."/>
            <person name="Lu W."/>
            <person name="Hui Y."/>
            <person name="Liang J."/>
            <person name="Zhou Z."/>
            <person name="Hou R."/>
            <person name="Li X."/>
            <person name="Liu Y."/>
            <person name="Li H."/>
            <person name="Ning X."/>
            <person name="Lin Y."/>
            <person name="Zhao L."/>
            <person name="Xing Q."/>
            <person name="Dou J."/>
            <person name="Li Y."/>
            <person name="Mao J."/>
            <person name="Guo H."/>
            <person name="Dou H."/>
            <person name="Li T."/>
            <person name="Mu C."/>
            <person name="Jiang W."/>
            <person name="Fu Q."/>
            <person name="Fu X."/>
            <person name="Miao Y."/>
            <person name="Liu J."/>
            <person name="Yu Q."/>
            <person name="Li R."/>
            <person name="Liao H."/>
            <person name="Li X."/>
            <person name="Kong Y."/>
            <person name="Jiang Z."/>
            <person name="Chourrout D."/>
            <person name="Li R."/>
            <person name="Bao Z."/>
        </authorList>
    </citation>
    <scope>NUCLEOTIDE SEQUENCE [LARGE SCALE GENOMIC DNA]</scope>
    <source>
        <strain evidence="12 13">PY_sf001</strain>
    </source>
</reference>
<dbReference type="GO" id="GO:0005737">
    <property type="term" value="C:cytoplasm"/>
    <property type="evidence" value="ECO:0007669"/>
    <property type="project" value="UniProtKB-SubCell"/>
</dbReference>
<evidence type="ECO:0000313" key="12">
    <source>
        <dbReference type="EMBL" id="OWF44304.1"/>
    </source>
</evidence>
<dbReference type="Gene3D" id="3.30.40.10">
    <property type="entry name" value="Zinc/RING finger domain, C3HC4 (zinc finger)"/>
    <property type="match status" value="4"/>
</dbReference>
<feature type="zinc finger region" description="TRAF-type" evidence="7">
    <location>
        <begin position="235"/>
        <end position="292"/>
    </location>
</feature>
<evidence type="ECO:0000313" key="13">
    <source>
        <dbReference type="Proteomes" id="UP000242188"/>
    </source>
</evidence>
<dbReference type="STRING" id="6573.A0A210Q6E0"/>
<dbReference type="GO" id="GO:0007165">
    <property type="term" value="P:signal transduction"/>
    <property type="evidence" value="ECO:0007669"/>
    <property type="project" value="InterPro"/>
</dbReference>
<dbReference type="SUPFAM" id="SSF49599">
    <property type="entry name" value="TRAF domain-like"/>
    <property type="match status" value="3"/>
</dbReference>
<dbReference type="FunFam" id="2.60.210.10:FF:000007">
    <property type="entry name" value="TNF receptor-associated factor"/>
    <property type="match status" value="1"/>
</dbReference>
<dbReference type="Pfam" id="PF02176">
    <property type="entry name" value="zf-TRAF"/>
    <property type="match status" value="2"/>
</dbReference>
<keyword evidence="8" id="KW-0812">Transmembrane</keyword>
<protein>
    <submittedName>
        <fullName evidence="12">TNF receptor-associated factor 4</fullName>
    </submittedName>
</protein>
<dbReference type="InterPro" id="IPR002083">
    <property type="entry name" value="MATH/TRAF_dom"/>
</dbReference>
<dbReference type="InterPro" id="IPR001841">
    <property type="entry name" value="Znf_RING"/>
</dbReference>
<dbReference type="PROSITE" id="PS50144">
    <property type="entry name" value="MATH"/>
    <property type="match status" value="1"/>
</dbReference>
<dbReference type="SMART" id="SM00184">
    <property type="entry name" value="RING"/>
    <property type="match status" value="1"/>
</dbReference>
<feature type="domain" description="MATH" evidence="10">
    <location>
        <begin position="333"/>
        <end position="483"/>
    </location>
</feature>
<evidence type="ECO:0000256" key="4">
    <source>
        <dbReference type="ARBA" id="ARBA00022737"/>
    </source>
</evidence>
<dbReference type="GO" id="GO:0008270">
    <property type="term" value="F:zinc ion binding"/>
    <property type="evidence" value="ECO:0007669"/>
    <property type="project" value="UniProtKB-KW"/>
</dbReference>
<dbReference type="AlphaFoldDB" id="A0A210Q6E0"/>
<name>A0A210Q6E0_MIZYE</name>
<keyword evidence="2" id="KW-0963">Cytoplasm</keyword>
<organism evidence="12 13">
    <name type="scientific">Mizuhopecten yessoensis</name>
    <name type="common">Japanese scallop</name>
    <name type="synonym">Patinopecten yessoensis</name>
    <dbReference type="NCBI Taxonomy" id="6573"/>
    <lineage>
        <taxon>Eukaryota</taxon>
        <taxon>Metazoa</taxon>
        <taxon>Spiralia</taxon>
        <taxon>Lophotrochozoa</taxon>
        <taxon>Mollusca</taxon>
        <taxon>Bivalvia</taxon>
        <taxon>Autobranchia</taxon>
        <taxon>Pteriomorphia</taxon>
        <taxon>Pectinida</taxon>
        <taxon>Pectinoidea</taxon>
        <taxon>Pectinidae</taxon>
        <taxon>Mizuhopecten</taxon>
    </lineage>
</organism>
<dbReference type="InterPro" id="IPR008974">
    <property type="entry name" value="TRAF-like"/>
</dbReference>
<evidence type="ECO:0000259" key="10">
    <source>
        <dbReference type="PROSITE" id="PS50144"/>
    </source>
</evidence>
<feature type="domain" description="RING-type" evidence="9">
    <location>
        <begin position="43"/>
        <end position="83"/>
    </location>
</feature>
<dbReference type="Pfam" id="PF21355">
    <property type="entry name" value="TRAF-mep_MATH"/>
    <property type="match status" value="1"/>
</dbReference>
<keyword evidence="6 7" id="KW-0862">Zinc</keyword>
<evidence type="ECO:0000259" key="9">
    <source>
        <dbReference type="PROSITE" id="PS50089"/>
    </source>
</evidence>
<keyword evidence="13" id="KW-1185">Reference proteome</keyword>
<gene>
    <name evidence="12" type="ORF">KP79_PYT15837</name>
</gene>
<feature type="transmembrane region" description="Helical" evidence="8">
    <location>
        <begin position="14"/>
        <end position="34"/>
    </location>
</feature>
<dbReference type="Gene3D" id="2.60.210.10">
    <property type="entry name" value="Apoptosis, Tumor Necrosis Factor Receptor Associated Protein 2, Chain A"/>
    <property type="match status" value="1"/>
</dbReference>
<feature type="domain" description="TRAF-type" evidence="11">
    <location>
        <begin position="181"/>
        <end position="234"/>
    </location>
</feature>
<feature type="domain" description="TRAF-type" evidence="11">
    <location>
        <begin position="126"/>
        <end position="179"/>
    </location>
</feature>
<comment type="subcellular location">
    <subcellularLocation>
        <location evidence="1">Cytoplasm</location>
    </subcellularLocation>
</comment>
<dbReference type="InterPro" id="IPR012227">
    <property type="entry name" value="TNF_rcpt-assoc_TRAF_met"/>
</dbReference>
<feature type="zinc finger region" description="TRAF-type" evidence="7">
    <location>
        <begin position="181"/>
        <end position="234"/>
    </location>
</feature>